<dbReference type="RefSeq" id="XP_036684317.1">
    <property type="nucleotide sequence ID" value="XM_036828422.1"/>
</dbReference>
<sequence length="150" mass="16001">MEAIFKALPPAGRISKDESADRRLICISKGPLRGQPCAGSSARPADPGENSPRQAARSPPSAVLGPKRTLQWDTQAGNTWQHAALSPARQLVRSDGAAAMDGAGPSCPDTRFGPRTQEPKLTDQVSGKGNLGRHLEMQRDGFRNLGIHSR</sequence>
<dbReference type="GeneID" id="118882542"/>
<proteinExistence type="predicted"/>
<keyword evidence="2" id="KW-1185">Reference proteome</keyword>
<protein>
    <submittedName>
        <fullName evidence="3">Uncharacterized protein LOC118882542 isoform X2</fullName>
    </submittedName>
</protein>
<dbReference type="Proteomes" id="UP000694857">
    <property type="component" value="Chromosome 16"/>
</dbReference>
<evidence type="ECO:0000313" key="2">
    <source>
        <dbReference type="Proteomes" id="UP000694857"/>
    </source>
</evidence>
<organism evidence="2 3">
    <name type="scientific">Balaenoptera musculus</name>
    <name type="common">Blue whale</name>
    <dbReference type="NCBI Taxonomy" id="9771"/>
    <lineage>
        <taxon>Eukaryota</taxon>
        <taxon>Metazoa</taxon>
        <taxon>Chordata</taxon>
        <taxon>Craniata</taxon>
        <taxon>Vertebrata</taxon>
        <taxon>Euteleostomi</taxon>
        <taxon>Mammalia</taxon>
        <taxon>Eutheria</taxon>
        <taxon>Laurasiatheria</taxon>
        <taxon>Artiodactyla</taxon>
        <taxon>Whippomorpha</taxon>
        <taxon>Cetacea</taxon>
        <taxon>Mysticeti</taxon>
        <taxon>Balaenopteridae</taxon>
        <taxon>Balaenoptera</taxon>
    </lineage>
</organism>
<feature type="region of interest" description="Disordered" evidence="1">
    <location>
        <begin position="94"/>
        <end position="137"/>
    </location>
</feature>
<evidence type="ECO:0000256" key="1">
    <source>
        <dbReference type="SAM" id="MobiDB-lite"/>
    </source>
</evidence>
<gene>
    <name evidence="3" type="primary">LOC118882542</name>
</gene>
<accession>A0A8B8VIG8</accession>
<dbReference type="AlphaFoldDB" id="A0A8B8VIG8"/>
<name>A0A8B8VIG8_BALMU</name>
<feature type="region of interest" description="Disordered" evidence="1">
    <location>
        <begin position="1"/>
        <end position="65"/>
    </location>
</feature>
<evidence type="ECO:0000313" key="3">
    <source>
        <dbReference type="RefSeq" id="XP_036684317.1"/>
    </source>
</evidence>
<feature type="compositionally biased region" description="Basic and acidic residues" evidence="1">
    <location>
        <begin position="14"/>
        <end position="24"/>
    </location>
</feature>
<reference evidence="3" key="1">
    <citation type="submission" date="2025-08" db="UniProtKB">
        <authorList>
            <consortium name="RefSeq"/>
        </authorList>
    </citation>
    <scope>IDENTIFICATION</scope>
    <source>
        <tissue evidence="3">Epidermis and Blubber</tissue>
    </source>
</reference>